<name>A0A3N1UXX6_9BACT</name>
<dbReference type="OrthoDB" id="5518164at2"/>
<accession>A0A3N1UXX6</accession>
<keyword evidence="5 6" id="KW-0472">Membrane</keyword>
<comment type="subcellular location">
    <subcellularLocation>
        <location evidence="1">Cell membrane</location>
        <topology evidence="1">Multi-pass membrane protein</topology>
    </subcellularLocation>
</comment>
<feature type="transmembrane region" description="Helical" evidence="6">
    <location>
        <begin position="47"/>
        <end position="66"/>
    </location>
</feature>
<reference evidence="7 8" key="1">
    <citation type="submission" date="2018-11" db="EMBL/GenBank/DDBJ databases">
        <title>Genomic Encyclopedia of Type Strains, Phase IV (KMG-IV): sequencing the most valuable type-strain genomes for metagenomic binning, comparative biology and taxonomic classification.</title>
        <authorList>
            <person name="Goeker M."/>
        </authorList>
    </citation>
    <scope>NUCLEOTIDE SEQUENCE [LARGE SCALE GENOMIC DNA]</scope>
    <source>
        <strain evidence="7 8">DSM 22027</strain>
    </source>
</reference>
<dbReference type="Pfam" id="PF03899">
    <property type="entry name" value="ATP-synt_I"/>
    <property type="match status" value="1"/>
</dbReference>
<keyword evidence="8" id="KW-1185">Reference proteome</keyword>
<dbReference type="AlphaFoldDB" id="A0A3N1UXX6"/>
<evidence type="ECO:0000313" key="8">
    <source>
        <dbReference type="Proteomes" id="UP000276223"/>
    </source>
</evidence>
<evidence type="ECO:0000256" key="5">
    <source>
        <dbReference type="ARBA" id="ARBA00023136"/>
    </source>
</evidence>
<evidence type="ECO:0000256" key="4">
    <source>
        <dbReference type="ARBA" id="ARBA00022989"/>
    </source>
</evidence>
<evidence type="ECO:0000313" key="7">
    <source>
        <dbReference type="EMBL" id="ROQ92106.1"/>
    </source>
</evidence>
<evidence type="ECO:0000256" key="3">
    <source>
        <dbReference type="ARBA" id="ARBA00022692"/>
    </source>
</evidence>
<dbReference type="InterPro" id="IPR005598">
    <property type="entry name" value="ATP_synth_I"/>
</dbReference>
<proteinExistence type="predicted"/>
<keyword evidence="3 6" id="KW-0812">Transmembrane</keyword>
<feature type="transmembrane region" description="Helical" evidence="6">
    <location>
        <begin position="78"/>
        <end position="100"/>
    </location>
</feature>
<comment type="caution">
    <text evidence="7">The sequence shown here is derived from an EMBL/GenBank/DDBJ whole genome shotgun (WGS) entry which is preliminary data.</text>
</comment>
<evidence type="ECO:0000256" key="2">
    <source>
        <dbReference type="ARBA" id="ARBA00022475"/>
    </source>
</evidence>
<dbReference type="GO" id="GO:0005886">
    <property type="term" value="C:plasma membrane"/>
    <property type="evidence" value="ECO:0007669"/>
    <property type="project" value="UniProtKB-SubCell"/>
</dbReference>
<keyword evidence="4 6" id="KW-1133">Transmembrane helix</keyword>
<protein>
    <submittedName>
        <fullName evidence="7">ATP synthase I subunit</fullName>
    </submittedName>
</protein>
<evidence type="ECO:0000256" key="1">
    <source>
        <dbReference type="ARBA" id="ARBA00004651"/>
    </source>
</evidence>
<feature type="transmembrane region" description="Helical" evidence="6">
    <location>
        <begin position="106"/>
        <end position="129"/>
    </location>
</feature>
<feature type="transmembrane region" description="Helical" evidence="6">
    <location>
        <begin position="20"/>
        <end position="41"/>
    </location>
</feature>
<sequence>MNVDPRSSDLRTYYDYQRRLTRVTFTGAVAVAVGLYGLGYVAVAKGLVLGSLFSVVNFVIMSRVLPYQIRAGGTRKKATSVAMLSFVLRMGLFAIPLFVALRNQQFQFWAVVLGLLTVQVAIFIDHVLLKHCLGLRST</sequence>
<dbReference type="Proteomes" id="UP000276223">
    <property type="component" value="Unassembled WGS sequence"/>
</dbReference>
<keyword evidence="2" id="KW-1003">Cell membrane</keyword>
<organism evidence="7 8">
    <name type="scientific">Desulfosoma caldarium</name>
    <dbReference type="NCBI Taxonomy" id="610254"/>
    <lineage>
        <taxon>Bacteria</taxon>
        <taxon>Pseudomonadati</taxon>
        <taxon>Thermodesulfobacteriota</taxon>
        <taxon>Syntrophobacteria</taxon>
        <taxon>Syntrophobacterales</taxon>
        <taxon>Syntrophobacteraceae</taxon>
        <taxon>Desulfosoma</taxon>
    </lineage>
</organism>
<evidence type="ECO:0000256" key="6">
    <source>
        <dbReference type="SAM" id="Phobius"/>
    </source>
</evidence>
<dbReference type="EMBL" id="RJVA01000012">
    <property type="protein sequence ID" value="ROQ92106.1"/>
    <property type="molecule type" value="Genomic_DNA"/>
</dbReference>
<gene>
    <name evidence="7" type="ORF">EDC27_1788</name>
</gene>